<proteinExistence type="predicted"/>
<organism evidence="3 4">
    <name type="scientific">Nocardioides astragali</name>
    <dbReference type="NCBI Taxonomy" id="1776736"/>
    <lineage>
        <taxon>Bacteria</taxon>
        <taxon>Bacillati</taxon>
        <taxon>Actinomycetota</taxon>
        <taxon>Actinomycetes</taxon>
        <taxon>Propionibacteriales</taxon>
        <taxon>Nocardioidaceae</taxon>
        <taxon>Nocardioides</taxon>
    </lineage>
</organism>
<evidence type="ECO:0000313" key="3">
    <source>
        <dbReference type="EMBL" id="MFC7360519.1"/>
    </source>
</evidence>
<dbReference type="Proteomes" id="UP001596524">
    <property type="component" value="Unassembled WGS sequence"/>
</dbReference>
<feature type="compositionally biased region" description="Basic and acidic residues" evidence="1">
    <location>
        <begin position="70"/>
        <end position="85"/>
    </location>
</feature>
<evidence type="ECO:0000313" key="4">
    <source>
        <dbReference type="Proteomes" id="UP001596524"/>
    </source>
</evidence>
<name>A0ABW2N236_9ACTN</name>
<evidence type="ECO:0008006" key="5">
    <source>
        <dbReference type="Google" id="ProtNLM"/>
    </source>
</evidence>
<evidence type="ECO:0000256" key="2">
    <source>
        <dbReference type="SAM" id="Phobius"/>
    </source>
</evidence>
<reference evidence="4" key="1">
    <citation type="journal article" date="2019" name="Int. J. Syst. Evol. Microbiol.">
        <title>The Global Catalogue of Microorganisms (GCM) 10K type strain sequencing project: providing services to taxonomists for standard genome sequencing and annotation.</title>
        <authorList>
            <consortium name="The Broad Institute Genomics Platform"/>
            <consortium name="The Broad Institute Genome Sequencing Center for Infectious Disease"/>
            <person name="Wu L."/>
            <person name="Ma J."/>
        </authorList>
    </citation>
    <scope>NUCLEOTIDE SEQUENCE [LARGE SCALE GENOMIC DNA]</scope>
    <source>
        <strain evidence="4">FCH27</strain>
    </source>
</reference>
<dbReference type="RefSeq" id="WP_255891782.1">
    <property type="nucleotide sequence ID" value="NZ_JAFMZM010000005.1"/>
</dbReference>
<comment type="caution">
    <text evidence="3">The sequence shown here is derived from an EMBL/GenBank/DDBJ whole genome shotgun (WGS) entry which is preliminary data.</text>
</comment>
<protein>
    <recommendedName>
        <fullName evidence="5">VCBS repeat-containing protein</fullName>
    </recommendedName>
</protein>
<keyword evidence="2" id="KW-1133">Transmembrane helix</keyword>
<feature type="region of interest" description="Disordered" evidence="1">
    <location>
        <begin position="70"/>
        <end position="114"/>
    </location>
</feature>
<accession>A0ABW2N236</accession>
<dbReference type="EMBL" id="JBHTCH010000012">
    <property type="protein sequence ID" value="MFC7360519.1"/>
    <property type="molecule type" value="Genomic_DNA"/>
</dbReference>
<keyword evidence="4" id="KW-1185">Reference proteome</keyword>
<gene>
    <name evidence="3" type="ORF">ACFQO6_09580</name>
</gene>
<keyword evidence="2" id="KW-0812">Transmembrane</keyword>
<feature type="transmembrane region" description="Helical" evidence="2">
    <location>
        <begin position="48"/>
        <end position="65"/>
    </location>
</feature>
<keyword evidence="2" id="KW-0472">Membrane</keyword>
<evidence type="ECO:0000256" key="1">
    <source>
        <dbReference type="SAM" id="MobiDB-lite"/>
    </source>
</evidence>
<sequence>MSTTPGTGRAIEERVRAALTARAELVRPEDLRPLAPVVDLRSRWQSPWVLLASAAVVLLVLGVVLQRTGGRERSDDVAPRPDTPRVELPADVGRDWKAADQSTPARLDLDGDGTPERVEFLAEPTKDFDGRIRLQTILSTTGDDAYGIAELGTTIGTTALQPIDADSDGDEELVLWYDDVTAVGGGGYPLVFDLREGLLVRALVEDPELLVRGDVPVPGAGTEHYDMVRIHHYWVEEGRLLSSRSVNAYAAGNMTLLRPETIVVDTWEWTLGQDGVLTPSDAGCLRLGLEAQAPCGANEVDEVPYVSPVATGTIGIGEEAEFTEGYRFTVGLEAFADPSVVVEGSDGRVLTYGLEVGDPRVSTVQPMSVFHDGASLLVTSAADPTYLQVLVQDGDELRALRPVGEVDLENDGDVRTWLTQNGALVTVVAGEGDTWQAWQWMWVSRAEMAALPTGTVCFDDVDDPSTARSC</sequence>